<sequence>MTEIKVYISLKEAEELIFNRCLVLRENRLNIKRAQALLSICLFVDKNMLSNYNGNHLILFTAVNCFDIPENEENLFINHYKLPQGLIKLSERKVRDTFKNQMILDEYEYDFNDYVKMRNGLLGIFYHNFSNSSGGKFKLKTIKVLQEFNSLSGIRRKLMLELLKESKFPILNVKVDKFVTDNFFRVTWWGKFIVDNYIPSLNINCDEDVIAIKKWLREFLQFDSIDILNNNLASVPLELELEIDFLLGYYLASIHIESFNAENDFFEKLYQQINYDNKDELFCWVAFFISIFNQNILSVYFIKSLRKDVFNIEKLAFELSQNNFEMPFDKSYDFSLKDVEQVKLISEFLELKHGRFNQTPQLIKSKDAKNVFKNNFFEEQFKKIGLDLDSQYDNNNRIQNSCWFSKKQFHLNIDAKIKPSDIIFYVEENSIAKDKLKQLKFKLKPIHKLIDDSKKILIGFNKIEEVPNLCNIYSSFLKDEIKKKIEKIVFILLVDLEIEKIQSMEFANYVKNQKIDLERLFDIEVNLIIKNEQTVNDIEIKRNLKNILQNYRINQMEVIDENFDNQKAGWLLESNTEYLIENKDKNYHYLFA</sequence>
<evidence type="ECO:0000313" key="2">
    <source>
        <dbReference type="Proteomes" id="UP000198384"/>
    </source>
</evidence>
<protein>
    <submittedName>
        <fullName evidence="1">Uncharacterized protein</fullName>
    </submittedName>
</protein>
<accession>A0A238VEA8</accession>
<dbReference type="RefSeq" id="WP_089379940.1">
    <property type="nucleotide sequence ID" value="NZ_FZNT01000001.1"/>
</dbReference>
<dbReference type="EMBL" id="FZNT01000001">
    <property type="protein sequence ID" value="SNR32498.1"/>
    <property type="molecule type" value="Genomic_DNA"/>
</dbReference>
<proteinExistence type="predicted"/>
<name>A0A238VEA8_9FLAO</name>
<dbReference type="Proteomes" id="UP000198384">
    <property type="component" value="Unassembled WGS sequence"/>
</dbReference>
<keyword evidence="2" id="KW-1185">Reference proteome</keyword>
<reference evidence="1 2" key="1">
    <citation type="submission" date="2017-06" db="EMBL/GenBank/DDBJ databases">
        <authorList>
            <person name="Kim H.J."/>
            <person name="Triplett B.A."/>
        </authorList>
    </citation>
    <scope>NUCLEOTIDE SEQUENCE [LARGE SCALE GENOMIC DNA]</scope>
    <source>
        <strain evidence="1 2">DSM 29150</strain>
    </source>
</reference>
<organism evidence="1 2">
    <name type="scientific">Lutibacter agarilyticus</name>
    <dbReference type="NCBI Taxonomy" id="1109740"/>
    <lineage>
        <taxon>Bacteria</taxon>
        <taxon>Pseudomonadati</taxon>
        <taxon>Bacteroidota</taxon>
        <taxon>Flavobacteriia</taxon>
        <taxon>Flavobacteriales</taxon>
        <taxon>Flavobacteriaceae</taxon>
        <taxon>Lutibacter</taxon>
    </lineage>
</organism>
<evidence type="ECO:0000313" key="1">
    <source>
        <dbReference type="EMBL" id="SNR32498.1"/>
    </source>
</evidence>
<gene>
    <name evidence="1" type="ORF">SAMN06265371_101279</name>
</gene>
<dbReference type="OrthoDB" id="1402563at2"/>
<dbReference type="AlphaFoldDB" id="A0A238VEA8"/>